<name>A0A068UFX5_COFCA</name>
<evidence type="ECO:0000256" key="2">
    <source>
        <dbReference type="ARBA" id="ARBA00006454"/>
    </source>
</evidence>
<reference evidence="11" key="2">
    <citation type="submission" date="2014-06" db="EMBL/GenBank/DDBJ databases">
        <title>Structure and adaptive landscape of the coffee genome.</title>
        <authorList>
            <person name="Denoeud F."/>
            <person name="Wincker P."/>
            <person name="Lashermes P."/>
        </authorList>
    </citation>
    <scope>NUCLEOTIDE SEQUENCE [LARGE SCALE GENOMIC DNA]</scope>
    <source>
        <strain evidence="11">DH200</strain>
    </source>
</reference>
<dbReference type="GO" id="GO:0005634">
    <property type="term" value="C:nucleus"/>
    <property type="evidence" value="ECO:0007669"/>
    <property type="project" value="UniProtKB-SubCell"/>
</dbReference>
<dbReference type="Pfam" id="PF07526">
    <property type="entry name" value="POX"/>
    <property type="match status" value="1"/>
</dbReference>
<dbReference type="STRING" id="49390.A0A068UFX5"/>
<dbReference type="OrthoDB" id="10056939at2759"/>
<gene>
    <name evidence="11" type="ORF">GSCOC_T00024742001</name>
</gene>
<dbReference type="InterPro" id="IPR050224">
    <property type="entry name" value="TALE_homeobox"/>
</dbReference>
<dbReference type="Proteomes" id="UP000295252">
    <property type="component" value="Chromosome II"/>
</dbReference>
<evidence type="ECO:0000256" key="9">
    <source>
        <dbReference type="SAM" id="MobiDB-lite"/>
    </source>
</evidence>
<feature type="region of interest" description="Disordered" evidence="9">
    <location>
        <begin position="487"/>
        <end position="533"/>
    </location>
</feature>
<dbReference type="GO" id="GO:0003677">
    <property type="term" value="F:DNA binding"/>
    <property type="evidence" value="ECO:0007669"/>
    <property type="project" value="UniProtKB-UniRule"/>
</dbReference>
<comment type="subcellular location">
    <subcellularLocation>
        <location evidence="1 8">Nucleus</location>
    </subcellularLocation>
</comment>
<evidence type="ECO:0000313" key="11">
    <source>
        <dbReference type="EMBL" id="CDP07470.1"/>
    </source>
</evidence>
<keyword evidence="7 8" id="KW-0539">Nucleus</keyword>
<evidence type="ECO:0000313" key="12">
    <source>
        <dbReference type="Proteomes" id="UP000295252"/>
    </source>
</evidence>
<keyword evidence="6" id="KW-0804">Transcription</keyword>
<dbReference type="PhylomeDB" id="A0A068UFX5"/>
<feature type="domain" description="Homeobox" evidence="10">
    <location>
        <begin position="411"/>
        <end position="474"/>
    </location>
</feature>
<keyword evidence="4 8" id="KW-0238">DNA-binding</keyword>
<dbReference type="Pfam" id="PF05920">
    <property type="entry name" value="Homeobox_KN"/>
    <property type="match status" value="1"/>
</dbReference>
<feature type="DNA-binding region" description="Homeobox" evidence="8">
    <location>
        <begin position="413"/>
        <end position="475"/>
    </location>
</feature>
<evidence type="ECO:0000256" key="5">
    <source>
        <dbReference type="ARBA" id="ARBA00023155"/>
    </source>
</evidence>
<sequence length="681" mass="75516">MSAYYPNLTSQQDVLQTQYLLNPKLTSYQSSDLPEIIYPNPPSTASLRPELFSGTSLQAHNFVEAQSVESREEMLFIAPHGNPVMMQPINEHLNFAPNFSDSNAVVVDQIFTKKLLHLQNADQNLQNQGLSLSLGSQAASSVEMPSYQNPYSNSGLSSLLSSHVEHLADRFSESSELKTAEYLSFDLAGRVNNSSKVGAVYEPQSSLSSKGINSDPKLHEETVVSGAIYNSKYLKAAKELLDEVVNVHQALNQSEKCNEFQSSGLGVTEATKLKAEYQSGIPSKTGISSDVLSPAERNDLQNKLTKLFSMLDEVDRRYKQYYQQMQVLVSSFEIVAGCGAARSYTALARRTISRQFRCLRDSIKNQIQVVQQCLGEEGTVPNGQGGGLSRLRHLDQQLRQQRALQQFGVMRQPWRPQRGLPETAVSVLRAWLFEHFLHPYPKDSEKIMLARQTGLTRSQVANWFINARVRLWKPMIEEMYKEEFVDMEADSKSSQEHGQPTGRLKSESEDTGEELHESLMSPSADGGRLAQSSELRNDVTSDLKVHAYATRMGFQAGSLEENDMDHLNKSSRDDVVSMADHKVGAIETIRSNQTGDVSISSDANAHNFCMLAGPVGNQVSLALGLQHPSKDSQPISDGTHTGVDDTAASSVGLDKAEYYCLDAINQQERFSHPHLLSDFVL</sequence>
<organism evidence="11 12">
    <name type="scientific">Coffea canephora</name>
    <name type="common">Robusta coffee</name>
    <dbReference type="NCBI Taxonomy" id="49390"/>
    <lineage>
        <taxon>Eukaryota</taxon>
        <taxon>Viridiplantae</taxon>
        <taxon>Streptophyta</taxon>
        <taxon>Embryophyta</taxon>
        <taxon>Tracheophyta</taxon>
        <taxon>Spermatophyta</taxon>
        <taxon>Magnoliopsida</taxon>
        <taxon>eudicotyledons</taxon>
        <taxon>Gunneridae</taxon>
        <taxon>Pentapetalae</taxon>
        <taxon>asterids</taxon>
        <taxon>lamiids</taxon>
        <taxon>Gentianales</taxon>
        <taxon>Rubiaceae</taxon>
        <taxon>Ixoroideae</taxon>
        <taxon>Gardenieae complex</taxon>
        <taxon>Bertiereae - Coffeeae clade</taxon>
        <taxon>Coffeeae</taxon>
        <taxon>Coffea</taxon>
    </lineage>
</organism>
<dbReference type="PANTHER" id="PTHR11850">
    <property type="entry name" value="HOMEOBOX PROTEIN TRANSCRIPTION FACTORS"/>
    <property type="match status" value="1"/>
</dbReference>
<dbReference type="SMART" id="SM00574">
    <property type="entry name" value="POX"/>
    <property type="match status" value="1"/>
</dbReference>
<keyword evidence="5 8" id="KW-0371">Homeobox</keyword>
<accession>A0A068UFX5</accession>
<dbReference type="InterPro" id="IPR006563">
    <property type="entry name" value="POX_dom"/>
</dbReference>
<keyword evidence="12" id="KW-1185">Reference proteome</keyword>
<dbReference type="EMBL" id="HG739110">
    <property type="protein sequence ID" value="CDP07470.1"/>
    <property type="molecule type" value="Genomic_DNA"/>
</dbReference>
<protein>
    <recommendedName>
        <fullName evidence="10">Homeobox domain-containing protein</fullName>
    </recommendedName>
</protein>
<evidence type="ECO:0000256" key="6">
    <source>
        <dbReference type="ARBA" id="ARBA00023163"/>
    </source>
</evidence>
<keyword evidence="3" id="KW-0805">Transcription regulation</keyword>
<feature type="compositionally biased region" description="Basic and acidic residues" evidence="9">
    <location>
        <begin position="504"/>
        <end position="517"/>
    </location>
</feature>
<dbReference type="AlphaFoldDB" id="A0A068UFX5"/>
<evidence type="ECO:0000256" key="4">
    <source>
        <dbReference type="ARBA" id="ARBA00023125"/>
    </source>
</evidence>
<dbReference type="SUPFAM" id="SSF46689">
    <property type="entry name" value="Homeodomain-like"/>
    <property type="match status" value="1"/>
</dbReference>
<dbReference type="Gene3D" id="1.10.10.60">
    <property type="entry name" value="Homeodomain-like"/>
    <property type="match status" value="1"/>
</dbReference>
<evidence type="ECO:0000256" key="8">
    <source>
        <dbReference type="PROSITE-ProRule" id="PRU00108"/>
    </source>
</evidence>
<proteinExistence type="inferred from homology"/>
<dbReference type="GO" id="GO:0006355">
    <property type="term" value="P:regulation of DNA-templated transcription"/>
    <property type="evidence" value="ECO:0007669"/>
    <property type="project" value="InterPro"/>
</dbReference>
<dbReference type="InParanoid" id="A0A068UFX5"/>
<dbReference type="Gramene" id="CDP07470">
    <property type="protein sequence ID" value="CDP07470"/>
    <property type="gene ID" value="GSCOC_T00024742001"/>
</dbReference>
<reference evidence="11" key="1">
    <citation type="submission" date="2013-11" db="EMBL/GenBank/DDBJ databases">
        <authorList>
            <person name="Genoscope - CEA"/>
        </authorList>
    </citation>
    <scope>NUCLEOTIDE SEQUENCE</scope>
    <source>
        <strain evidence="11">DH200</strain>
    </source>
</reference>
<comment type="similarity">
    <text evidence="2">Belongs to the TALE/BELL homeobox family.</text>
</comment>
<dbReference type="PROSITE" id="PS50071">
    <property type="entry name" value="HOMEOBOX_2"/>
    <property type="match status" value="1"/>
</dbReference>
<evidence type="ECO:0000259" key="10">
    <source>
        <dbReference type="PROSITE" id="PS50071"/>
    </source>
</evidence>
<evidence type="ECO:0000256" key="7">
    <source>
        <dbReference type="ARBA" id="ARBA00023242"/>
    </source>
</evidence>
<dbReference type="InterPro" id="IPR008422">
    <property type="entry name" value="KN_HD"/>
</dbReference>
<dbReference type="SMART" id="SM00389">
    <property type="entry name" value="HOX"/>
    <property type="match status" value="1"/>
</dbReference>
<evidence type="ECO:0000256" key="1">
    <source>
        <dbReference type="ARBA" id="ARBA00004123"/>
    </source>
</evidence>
<dbReference type="OMA" id="PAANCSH"/>
<dbReference type="InterPro" id="IPR009057">
    <property type="entry name" value="Homeodomain-like_sf"/>
</dbReference>
<dbReference type="InterPro" id="IPR001356">
    <property type="entry name" value="HD"/>
</dbReference>
<dbReference type="CDD" id="cd00086">
    <property type="entry name" value="homeodomain"/>
    <property type="match status" value="1"/>
</dbReference>
<dbReference type="FunCoup" id="A0A068UFX5">
    <property type="interactions" value="220"/>
</dbReference>
<evidence type="ECO:0000256" key="3">
    <source>
        <dbReference type="ARBA" id="ARBA00023015"/>
    </source>
</evidence>